<comment type="caution">
    <text evidence="5">The sequence shown here is derived from an EMBL/GenBank/DDBJ whole genome shotgun (WGS) entry which is preliminary data.</text>
</comment>
<evidence type="ECO:0000256" key="1">
    <source>
        <dbReference type="ARBA" id="ARBA00004123"/>
    </source>
</evidence>
<dbReference type="EMBL" id="JAAMPC010000016">
    <property type="protein sequence ID" value="KAG2251650.1"/>
    <property type="molecule type" value="Genomic_DNA"/>
</dbReference>
<gene>
    <name evidence="5" type="ORF">Bca52824_081786</name>
</gene>
<feature type="domain" description="HRDC" evidence="4">
    <location>
        <begin position="1"/>
        <end position="67"/>
    </location>
</feature>
<evidence type="ECO:0000259" key="4">
    <source>
        <dbReference type="PROSITE" id="PS50967"/>
    </source>
</evidence>
<organism evidence="5 6">
    <name type="scientific">Brassica carinata</name>
    <name type="common">Ethiopian mustard</name>
    <name type="synonym">Abyssinian cabbage</name>
    <dbReference type="NCBI Taxonomy" id="52824"/>
    <lineage>
        <taxon>Eukaryota</taxon>
        <taxon>Viridiplantae</taxon>
        <taxon>Streptophyta</taxon>
        <taxon>Embryophyta</taxon>
        <taxon>Tracheophyta</taxon>
        <taxon>Spermatophyta</taxon>
        <taxon>Magnoliopsida</taxon>
        <taxon>eudicotyledons</taxon>
        <taxon>Gunneridae</taxon>
        <taxon>Pentapetalae</taxon>
        <taxon>rosids</taxon>
        <taxon>malvids</taxon>
        <taxon>Brassicales</taxon>
        <taxon>Brassicaceae</taxon>
        <taxon>Brassiceae</taxon>
        <taxon>Brassica</taxon>
    </lineage>
</organism>
<feature type="region of interest" description="Disordered" evidence="3">
    <location>
        <begin position="187"/>
        <end position="222"/>
    </location>
</feature>
<dbReference type="PANTHER" id="PTHR12124">
    <property type="entry name" value="POLYMYOSITIS/SCLERODERMA AUTOANTIGEN-RELATED"/>
    <property type="match status" value="1"/>
</dbReference>
<dbReference type="InterPro" id="IPR045092">
    <property type="entry name" value="Rrp6-like"/>
</dbReference>
<dbReference type="GO" id="GO:0000176">
    <property type="term" value="C:nuclear exosome (RNase complex)"/>
    <property type="evidence" value="ECO:0007669"/>
    <property type="project" value="TreeGrafter"/>
</dbReference>
<dbReference type="GO" id="GO:0071039">
    <property type="term" value="P:nuclear polyadenylation-dependent CUT catabolic process"/>
    <property type="evidence" value="ECO:0007669"/>
    <property type="project" value="TreeGrafter"/>
</dbReference>
<dbReference type="InterPro" id="IPR044876">
    <property type="entry name" value="HRDC_dom_sf"/>
</dbReference>
<feature type="compositionally biased region" description="Polar residues" evidence="3">
    <location>
        <begin position="187"/>
        <end position="197"/>
    </location>
</feature>
<dbReference type="GO" id="GO:0071038">
    <property type="term" value="P:TRAMP-dependent tRNA surveillance pathway"/>
    <property type="evidence" value="ECO:0007669"/>
    <property type="project" value="TreeGrafter"/>
</dbReference>
<dbReference type="GO" id="GO:0003727">
    <property type="term" value="F:single-stranded RNA binding"/>
    <property type="evidence" value="ECO:0007669"/>
    <property type="project" value="TreeGrafter"/>
</dbReference>
<dbReference type="GO" id="GO:0000166">
    <property type="term" value="F:nucleotide binding"/>
    <property type="evidence" value="ECO:0007669"/>
    <property type="project" value="InterPro"/>
</dbReference>
<dbReference type="PANTHER" id="PTHR12124:SF47">
    <property type="entry name" value="EXOSOME COMPONENT 10"/>
    <property type="match status" value="1"/>
</dbReference>
<comment type="subcellular location">
    <subcellularLocation>
        <location evidence="1">Nucleus</location>
    </subcellularLocation>
</comment>
<dbReference type="GO" id="GO:0071035">
    <property type="term" value="P:nuclear polyadenylation-dependent rRNA catabolic process"/>
    <property type="evidence" value="ECO:0007669"/>
    <property type="project" value="TreeGrafter"/>
</dbReference>
<dbReference type="AlphaFoldDB" id="A0A8X7PI02"/>
<dbReference type="GO" id="GO:0000467">
    <property type="term" value="P:exonucleolytic trimming to generate mature 3'-end of 5.8S rRNA from tricistronic rRNA transcript (SSU-rRNA, 5.8S rRNA, LSU-rRNA)"/>
    <property type="evidence" value="ECO:0007669"/>
    <property type="project" value="InterPro"/>
</dbReference>
<feature type="region of interest" description="Disordered" evidence="3">
    <location>
        <begin position="316"/>
        <end position="339"/>
    </location>
</feature>
<dbReference type="GO" id="GO:0071040">
    <property type="term" value="P:nuclear polyadenylation-dependent antisense transcript catabolic process"/>
    <property type="evidence" value="ECO:0007669"/>
    <property type="project" value="TreeGrafter"/>
</dbReference>
<evidence type="ECO:0000256" key="3">
    <source>
        <dbReference type="SAM" id="MobiDB-lite"/>
    </source>
</evidence>
<accession>A0A8X7PI02</accession>
<protein>
    <recommendedName>
        <fullName evidence="4">HRDC domain-containing protein</fullName>
    </recommendedName>
</protein>
<dbReference type="SUPFAM" id="SSF47819">
    <property type="entry name" value="HRDC-like"/>
    <property type="match status" value="1"/>
</dbReference>
<sequence length="339" mass="36511">MARLLHARGESTGYVLPNKLLLEIAKEMPVSVGKFMPVVEVKASLHRRNVDSVVSLIKHSMQNCAAFESAALSLKDASPGTVMDNNIEPRSEKKDLYIRTEDVASPNLKENSLQVENNISGLVTVAADASERKGLGTGLFGSAKVPATVLISKKPSSGLEHYWEVNEEGKLEQILSSVDLQFQSFTDKSSDSKSATGPSPKVHGKPEEVSTAMPASVSEQHGVTVLKDDSEEASEIVGTSDRVSDAEGSCFETENVILLDDGGGKEVDAEDEPMSLSELSTNFKKCFNSMNKSNNKAQKPEFLNIEPFDYEAARKEVTFGEGQKGRQGGKKEGGSKGVV</sequence>
<dbReference type="InterPro" id="IPR010997">
    <property type="entry name" value="HRDC-like_sf"/>
</dbReference>
<evidence type="ECO:0000313" key="6">
    <source>
        <dbReference type="Proteomes" id="UP000886595"/>
    </source>
</evidence>
<dbReference type="PROSITE" id="PS50967">
    <property type="entry name" value="HRDC"/>
    <property type="match status" value="1"/>
</dbReference>
<evidence type="ECO:0000313" key="5">
    <source>
        <dbReference type="EMBL" id="KAG2251650.1"/>
    </source>
</evidence>
<dbReference type="GO" id="GO:0071036">
    <property type="term" value="P:nuclear polyadenylation-dependent snoRNA catabolic process"/>
    <property type="evidence" value="ECO:0007669"/>
    <property type="project" value="TreeGrafter"/>
</dbReference>
<keyword evidence="6" id="KW-1185">Reference proteome</keyword>
<dbReference type="GO" id="GO:0071037">
    <property type="term" value="P:nuclear polyadenylation-dependent snRNA catabolic process"/>
    <property type="evidence" value="ECO:0007669"/>
    <property type="project" value="TreeGrafter"/>
</dbReference>
<dbReference type="GO" id="GO:0005730">
    <property type="term" value="C:nucleolus"/>
    <property type="evidence" value="ECO:0007669"/>
    <property type="project" value="TreeGrafter"/>
</dbReference>
<dbReference type="GO" id="GO:0000175">
    <property type="term" value="F:3'-5'-RNA exonuclease activity"/>
    <property type="evidence" value="ECO:0007669"/>
    <property type="project" value="InterPro"/>
</dbReference>
<dbReference type="GO" id="GO:0071051">
    <property type="term" value="P:poly(A)-dependent snoRNA 3'-end processing"/>
    <property type="evidence" value="ECO:0007669"/>
    <property type="project" value="TreeGrafter"/>
</dbReference>
<keyword evidence="2" id="KW-0539">Nucleus</keyword>
<dbReference type="OrthoDB" id="2250022at2759"/>
<dbReference type="GO" id="GO:0071044">
    <property type="term" value="P:histone mRNA catabolic process"/>
    <property type="evidence" value="ECO:0007669"/>
    <property type="project" value="TreeGrafter"/>
</dbReference>
<feature type="compositionally biased region" description="Basic and acidic residues" evidence="3">
    <location>
        <begin position="329"/>
        <end position="339"/>
    </location>
</feature>
<reference evidence="5 6" key="1">
    <citation type="submission" date="2020-02" db="EMBL/GenBank/DDBJ databases">
        <authorList>
            <person name="Ma Q."/>
            <person name="Huang Y."/>
            <person name="Song X."/>
            <person name="Pei D."/>
        </authorList>
    </citation>
    <scope>NUCLEOTIDE SEQUENCE [LARGE SCALE GENOMIC DNA]</scope>
    <source>
        <strain evidence="5">Sxm20200214</strain>
        <tissue evidence="5">Leaf</tissue>
    </source>
</reference>
<proteinExistence type="predicted"/>
<dbReference type="InterPro" id="IPR002121">
    <property type="entry name" value="HRDC_dom"/>
</dbReference>
<name>A0A8X7PI02_BRACI</name>
<dbReference type="Gene3D" id="1.10.150.80">
    <property type="entry name" value="HRDC domain"/>
    <property type="match status" value="1"/>
</dbReference>
<evidence type="ECO:0000256" key="2">
    <source>
        <dbReference type="ARBA" id="ARBA00023242"/>
    </source>
</evidence>
<dbReference type="Proteomes" id="UP000886595">
    <property type="component" value="Unassembled WGS sequence"/>
</dbReference>